<name>A0A158EBT7_9BURK</name>
<feature type="domain" description="FAD dependent oxidoreductase" evidence="6">
    <location>
        <begin position="10"/>
        <end position="364"/>
    </location>
</feature>
<keyword evidence="4" id="KW-0560">Oxidoreductase</keyword>
<gene>
    <name evidence="7" type="ORF">AWB78_06916</name>
</gene>
<comment type="cofactor">
    <cofactor evidence="1">
        <name>FAD</name>
        <dbReference type="ChEBI" id="CHEBI:57692"/>
    </cofactor>
</comment>
<evidence type="ECO:0000256" key="4">
    <source>
        <dbReference type="ARBA" id="ARBA00023002"/>
    </source>
</evidence>
<evidence type="ECO:0000256" key="1">
    <source>
        <dbReference type="ARBA" id="ARBA00001974"/>
    </source>
</evidence>
<keyword evidence="2" id="KW-0285">Flavoprotein</keyword>
<proteinExistence type="predicted"/>
<keyword evidence="5" id="KW-0812">Transmembrane</keyword>
<dbReference type="Proteomes" id="UP000071859">
    <property type="component" value="Unassembled WGS sequence"/>
</dbReference>
<evidence type="ECO:0000259" key="6">
    <source>
        <dbReference type="Pfam" id="PF01266"/>
    </source>
</evidence>
<dbReference type="PANTHER" id="PTHR10961:SF7">
    <property type="entry name" value="FAD DEPENDENT OXIDOREDUCTASE DOMAIN-CONTAINING PROTEIN"/>
    <property type="match status" value="1"/>
</dbReference>
<keyword evidence="8" id="KW-1185">Reference proteome</keyword>
<dbReference type="RefSeq" id="WP_074173596.1">
    <property type="nucleotide sequence ID" value="NZ_FCOX02000062.1"/>
</dbReference>
<evidence type="ECO:0000256" key="3">
    <source>
        <dbReference type="ARBA" id="ARBA00022827"/>
    </source>
</evidence>
<keyword evidence="5" id="KW-1133">Transmembrane helix</keyword>
<dbReference type="InterPro" id="IPR006076">
    <property type="entry name" value="FAD-dep_OxRdtase"/>
</dbReference>
<reference evidence="7" key="1">
    <citation type="submission" date="2016-01" db="EMBL/GenBank/DDBJ databases">
        <authorList>
            <person name="Peeters C."/>
        </authorList>
    </citation>
    <scope>NUCLEOTIDE SEQUENCE</scope>
    <source>
        <strain evidence="7">LMG 29321</strain>
    </source>
</reference>
<dbReference type="EMBL" id="FCOX02000062">
    <property type="protein sequence ID" value="SAL04345.1"/>
    <property type="molecule type" value="Genomic_DNA"/>
</dbReference>
<dbReference type="GO" id="GO:0050660">
    <property type="term" value="F:flavin adenine dinucleotide binding"/>
    <property type="evidence" value="ECO:0007669"/>
    <property type="project" value="InterPro"/>
</dbReference>
<dbReference type="PANTHER" id="PTHR10961">
    <property type="entry name" value="PEROXISOMAL SARCOSINE OXIDASE"/>
    <property type="match status" value="1"/>
</dbReference>
<evidence type="ECO:0000313" key="7">
    <source>
        <dbReference type="EMBL" id="SAL04345.1"/>
    </source>
</evidence>
<feature type="transmembrane region" description="Helical" evidence="5">
    <location>
        <begin position="6"/>
        <end position="25"/>
    </location>
</feature>
<evidence type="ECO:0000256" key="5">
    <source>
        <dbReference type="SAM" id="Phobius"/>
    </source>
</evidence>
<evidence type="ECO:0000313" key="8">
    <source>
        <dbReference type="Proteomes" id="UP000071859"/>
    </source>
</evidence>
<dbReference type="Gene3D" id="3.50.50.60">
    <property type="entry name" value="FAD/NAD(P)-binding domain"/>
    <property type="match status" value="1"/>
</dbReference>
<organism evidence="7 8">
    <name type="scientific">Caballeronia calidae</name>
    <dbReference type="NCBI Taxonomy" id="1777139"/>
    <lineage>
        <taxon>Bacteria</taxon>
        <taxon>Pseudomonadati</taxon>
        <taxon>Pseudomonadota</taxon>
        <taxon>Betaproteobacteria</taxon>
        <taxon>Burkholderiales</taxon>
        <taxon>Burkholderiaceae</taxon>
        <taxon>Caballeronia</taxon>
    </lineage>
</organism>
<keyword evidence="3" id="KW-0274">FAD</keyword>
<sequence length="391" mass="42170">MPDSSSTSVHVAIVGAGVIGAMSAWRLARRGVRVTLFDRYAPAHDRGAAGGESRIFRVACKEGAAHVPLVRESLAMWRELESEAGQRLLYQTGAATIGAAHAPGMRAIRETSEQFGLRLEALARGVALERFPQFHLAPDEMMLFDPEGGALRSDLAVLSAVERAVELGASLRAYTRVDAIGSFDDHVELHVGDTRETFSHVVMAPGGWASFDPALAALPLVTRRISLCWFAPREPVRYDIEHSIVLMHLFERGYFYMFPSMDGATVKGSCNIGGWPAIDAPHALPRSLPDAELAHLRDAAAEVAPDLRRDPVRIGVYMDAYTPDGEGLLGCVPGAKGARTLVATGFSGHGFKFSPAIGEAVARLIVEGEAGRQAAHLDVARFREMPVSRAR</sequence>
<comment type="caution">
    <text evidence="7">The sequence shown here is derived from an EMBL/GenBank/DDBJ whole genome shotgun (WGS) entry which is preliminary data.</text>
</comment>
<dbReference type="OrthoDB" id="8713780at2"/>
<dbReference type="InterPro" id="IPR036188">
    <property type="entry name" value="FAD/NAD-bd_sf"/>
</dbReference>
<dbReference type="GO" id="GO:0008115">
    <property type="term" value="F:sarcosine oxidase activity"/>
    <property type="evidence" value="ECO:0007669"/>
    <property type="project" value="TreeGrafter"/>
</dbReference>
<accession>A0A158EBT7</accession>
<dbReference type="InterPro" id="IPR045170">
    <property type="entry name" value="MTOX"/>
</dbReference>
<dbReference type="AlphaFoldDB" id="A0A158EBT7"/>
<dbReference type="Gene3D" id="3.30.9.10">
    <property type="entry name" value="D-Amino Acid Oxidase, subunit A, domain 2"/>
    <property type="match status" value="1"/>
</dbReference>
<dbReference type="SUPFAM" id="SSF51905">
    <property type="entry name" value="FAD/NAD(P)-binding domain"/>
    <property type="match status" value="1"/>
</dbReference>
<evidence type="ECO:0000256" key="2">
    <source>
        <dbReference type="ARBA" id="ARBA00022630"/>
    </source>
</evidence>
<keyword evidence="5" id="KW-0472">Membrane</keyword>
<protein>
    <submittedName>
        <fullName evidence="7">FAD dependent oxidoreductase</fullName>
    </submittedName>
</protein>
<dbReference type="Pfam" id="PF01266">
    <property type="entry name" value="DAO"/>
    <property type="match status" value="1"/>
</dbReference>